<dbReference type="Proteomes" id="UP000789759">
    <property type="component" value="Unassembled WGS sequence"/>
</dbReference>
<dbReference type="AlphaFoldDB" id="A0A9N9KHF5"/>
<sequence>FPLCLAWAITIHKSQDLILPQAVINLENKEFKTGLTFIAKIRAKYMFTAKINGRTQ</sequence>
<dbReference type="OrthoDB" id="432234at2759"/>
<keyword evidence="2" id="KW-1185">Reference proteome</keyword>
<dbReference type="EMBL" id="CAJVQA010064850">
    <property type="protein sequence ID" value="CAG8830835.1"/>
    <property type="molecule type" value="Genomic_DNA"/>
</dbReference>
<evidence type="ECO:0000313" key="1">
    <source>
        <dbReference type="EMBL" id="CAG8830835.1"/>
    </source>
</evidence>
<gene>
    <name evidence="1" type="ORF">CPELLU_LOCUS20657</name>
</gene>
<proteinExistence type="predicted"/>
<name>A0A9N9KHF5_9GLOM</name>
<protein>
    <submittedName>
        <fullName evidence="1">3556_t:CDS:1</fullName>
    </submittedName>
</protein>
<feature type="non-terminal residue" evidence="1">
    <location>
        <position position="56"/>
    </location>
</feature>
<comment type="caution">
    <text evidence="1">The sequence shown here is derived from an EMBL/GenBank/DDBJ whole genome shotgun (WGS) entry which is preliminary data.</text>
</comment>
<reference evidence="1" key="1">
    <citation type="submission" date="2021-06" db="EMBL/GenBank/DDBJ databases">
        <authorList>
            <person name="Kallberg Y."/>
            <person name="Tangrot J."/>
            <person name="Rosling A."/>
        </authorList>
    </citation>
    <scope>NUCLEOTIDE SEQUENCE</scope>
    <source>
        <strain evidence="1">FL966</strain>
    </source>
</reference>
<organism evidence="1 2">
    <name type="scientific">Cetraspora pellucida</name>
    <dbReference type="NCBI Taxonomy" id="1433469"/>
    <lineage>
        <taxon>Eukaryota</taxon>
        <taxon>Fungi</taxon>
        <taxon>Fungi incertae sedis</taxon>
        <taxon>Mucoromycota</taxon>
        <taxon>Glomeromycotina</taxon>
        <taxon>Glomeromycetes</taxon>
        <taxon>Diversisporales</taxon>
        <taxon>Gigasporaceae</taxon>
        <taxon>Cetraspora</taxon>
    </lineage>
</organism>
<evidence type="ECO:0000313" key="2">
    <source>
        <dbReference type="Proteomes" id="UP000789759"/>
    </source>
</evidence>
<feature type="non-terminal residue" evidence="1">
    <location>
        <position position="1"/>
    </location>
</feature>
<accession>A0A9N9KHF5</accession>